<dbReference type="Proteomes" id="UP001141422">
    <property type="component" value="Unassembled WGS sequence"/>
</dbReference>
<evidence type="ECO:0000313" key="1">
    <source>
        <dbReference type="EMBL" id="MCZ0861630.1"/>
    </source>
</evidence>
<comment type="caution">
    <text evidence="1">The sequence shown here is derived from an EMBL/GenBank/DDBJ whole genome shotgun (WGS) entry which is preliminary data.</text>
</comment>
<dbReference type="RefSeq" id="WP_268925825.1">
    <property type="nucleotide sequence ID" value="NZ_JAPTGB010000050.1"/>
</dbReference>
<keyword evidence="2" id="KW-1185">Reference proteome</keyword>
<accession>A0ABT4IKF4</accession>
<organism evidence="1 2">
    <name type="scientific">Methanocorpusculum petauri</name>
    <dbReference type="NCBI Taxonomy" id="3002863"/>
    <lineage>
        <taxon>Archaea</taxon>
        <taxon>Methanobacteriati</taxon>
        <taxon>Methanobacteriota</taxon>
        <taxon>Stenosarchaea group</taxon>
        <taxon>Methanomicrobia</taxon>
        <taxon>Methanomicrobiales</taxon>
        <taxon>Methanocorpusculaceae</taxon>
        <taxon>Methanocorpusculum</taxon>
    </lineage>
</organism>
<dbReference type="EMBL" id="JAPTGB010000050">
    <property type="protein sequence ID" value="MCZ0861630.1"/>
    <property type="molecule type" value="Genomic_DNA"/>
</dbReference>
<reference evidence="1" key="1">
    <citation type="submission" date="2022-12" db="EMBL/GenBank/DDBJ databases">
        <title>Isolation and characterisation of novel Methanocorpusculum spp. from native Australian herbivores indicates the genus is ancestrally host-associated.</title>
        <authorList>
            <person name="Volmer J.G."/>
            <person name="Soo R.M."/>
            <person name="Evans P.N."/>
            <person name="Hoedt E.C."/>
            <person name="Astorga Alsina A.L."/>
            <person name="Woodcroft B.J."/>
            <person name="Tyson G.W."/>
            <person name="Hugenholtz P."/>
            <person name="Morrison M."/>
        </authorList>
    </citation>
    <scope>NUCLEOTIDE SEQUENCE</scope>
    <source>
        <strain evidence="1">MG</strain>
    </source>
</reference>
<evidence type="ECO:0000313" key="2">
    <source>
        <dbReference type="Proteomes" id="UP001141422"/>
    </source>
</evidence>
<name>A0ABT4IKF4_9EURY</name>
<protein>
    <submittedName>
        <fullName evidence="1">Uncharacterized protein</fullName>
    </submittedName>
</protein>
<gene>
    <name evidence="1" type="ORF">O0S10_10460</name>
</gene>
<sequence length="162" mass="18281">MTRTATLLNDLILPKWPRPADPFARALWADQLEHAAGELARLFNQQYHTAVSEITTGNLTSPDYELRFPVIPVRRVDTGRLRRELPAAYTRTAHLRATDAEHILGRTELYTLCRNTDPARTESLTIVTISDLAGILSPAELEPYLLTDQKPARPVILRRETA</sequence>
<proteinExistence type="predicted"/>